<protein>
    <recommendedName>
        <fullName evidence="3">Pyrrolo-quinoline quinone</fullName>
    </recommendedName>
</protein>
<dbReference type="AlphaFoldDB" id="A0A7J3Z5M8"/>
<comment type="caution">
    <text evidence="2">The sequence shown here is derived from an EMBL/GenBank/DDBJ whole genome shotgun (WGS) entry which is preliminary data.</text>
</comment>
<dbReference type="InterPro" id="IPR011047">
    <property type="entry name" value="Quinoprotein_ADH-like_sf"/>
</dbReference>
<feature type="transmembrane region" description="Helical" evidence="1">
    <location>
        <begin position="12"/>
        <end position="31"/>
    </location>
</feature>
<accession>A0A7J3Z5M8</accession>
<reference evidence="2" key="1">
    <citation type="journal article" date="2020" name="mSystems">
        <title>Genome- and Community-Level Interaction Insights into Carbon Utilization and Element Cycling Functions of Hydrothermarchaeota in Hydrothermal Sediment.</title>
        <authorList>
            <person name="Zhou Z."/>
            <person name="Liu Y."/>
            <person name="Xu W."/>
            <person name="Pan J."/>
            <person name="Luo Z.H."/>
            <person name="Li M."/>
        </authorList>
    </citation>
    <scope>NUCLEOTIDE SEQUENCE [LARGE SCALE GENOMIC DNA]</scope>
    <source>
        <strain evidence="2">SpSt-1105</strain>
    </source>
</reference>
<organism evidence="2">
    <name type="scientific">Ignisphaera aggregans</name>
    <dbReference type="NCBI Taxonomy" id="334771"/>
    <lineage>
        <taxon>Archaea</taxon>
        <taxon>Thermoproteota</taxon>
        <taxon>Thermoprotei</taxon>
        <taxon>Desulfurococcales</taxon>
        <taxon>Desulfurococcaceae</taxon>
        <taxon>Ignisphaera</taxon>
    </lineage>
</organism>
<evidence type="ECO:0000313" key="2">
    <source>
        <dbReference type="EMBL" id="HHQ50139.1"/>
    </source>
</evidence>
<sequence>MDICIGVSKSIVIAAVVVIVAIGGFAGYALMRRGEEPQHTFTTLPTATSIATSPKPAKLSLTVVQPNKTTEELHTEYLPEHHPWASMRGRSSGDRMYPASLPRSLKVIYRVNVSANMHGVLAEPLVEGDFIYLADGSGIYALNRSNGELVWGVEVYGDSLSGRVTEYPQPGWKWRVALGLFRFVEAYGLGKHLYVATSSPPGGGMPIY</sequence>
<dbReference type="EMBL" id="DRYQ01000030">
    <property type="protein sequence ID" value="HHQ50139.1"/>
    <property type="molecule type" value="Genomic_DNA"/>
</dbReference>
<name>A0A7J3Z5M8_9CREN</name>
<evidence type="ECO:0008006" key="3">
    <source>
        <dbReference type="Google" id="ProtNLM"/>
    </source>
</evidence>
<keyword evidence="1" id="KW-0812">Transmembrane</keyword>
<proteinExistence type="predicted"/>
<evidence type="ECO:0000256" key="1">
    <source>
        <dbReference type="SAM" id="Phobius"/>
    </source>
</evidence>
<dbReference type="SUPFAM" id="SSF50998">
    <property type="entry name" value="Quinoprotein alcohol dehydrogenase-like"/>
    <property type="match status" value="1"/>
</dbReference>
<keyword evidence="1" id="KW-0472">Membrane</keyword>
<gene>
    <name evidence="2" type="ORF">ENM66_02160</name>
</gene>
<keyword evidence="1" id="KW-1133">Transmembrane helix</keyword>